<keyword evidence="3" id="KW-0963">Cytoplasm</keyword>
<keyword evidence="2 3" id="KW-0143">Chaperone</keyword>
<dbReference type="Proteomes" id="UP000199074">
    <property type="component" value="Unassembled WGS sequence"/>
</dbReference>
<comment type="function">
    <text evidence="3">Required for maturation of urease via the functional incorporation of the urease nickel metallocenter.</text>
</comment>
<organism evidence="4 5">
    <name type="scientific">Devosia crocina</name>
    <dbReference type="NCBI Taxonomy" id="429728"/>
    <lineage>
        <taxon>Bacteria</taxon>
        <taxon>Pseudomonadati</taxon>
        <taxon>Pseudomonadota</taxon>
        <taxon>Alphaproteobacteria</taxon>
        <taxon>Hyphomicrobiales</taxon>
        <taxon>Devosiaceae</taxon>
        <taxon>Devosia</taxon>
    </lineage>
</organism>
<dbReference type="STRING" id="429728.SAMN05216456_0967"/>
<comment type="similarity">
    <text evidence="1 3">Belongs to the UreD family.</text>
</comment>
<evidence type="ECO:0000256" key="3">
    <source>
        <dbReference type="HAMAP-Rule" id="MF_01384"/>
    </source>
</evidence>
<comment type="subcellular location">
    <subcellularLocation>
        <location evidence="3">Cytoplasm</location>
    </subcellularLocation>
</comment>
<evidence type="ECO:0000313" key="5">
    <source>
        <dbReference type="Proteomes" id="UP000199074"/>
    </source>
</evidence>
<name>A0A1I7N6I0_9HYPH</name>
<dbReference type="Pfam" id="PF01774">
    <property type="entry name" value="UreD"/>
    <property type="match status" value="1"/>
</dbReference>
<accession>A0A1I7N6I0</accession>
<evidence type="ECO:0000256" key="2">
    <source>
        <dbReference type="ARBA" id="ARBA00023186"/>
    </source>
</evidence>
<keyword evidence="3" id="KW-0996">Nickel insertion</keyword>
<dbReference type="InterPro" id="IPR002669">
    <property type="entry name" value="UreD"/>
</dbReference>
<dbReference type="PANTHER" id="PTHR33643">
    <property type="entry name" value="UREASE ACCESSORY PROTEIN D"/>
    <property type="match status" value="1"/>
</dbReference>
<dbReference type="GO" id="GO:0016151">
    <property type="term" value="F:nickel cation binding"/>
    <property type="evidence" value="ECO:0007669"/>
    <property type="project" value="UniProtKB-UniRule"/>
</dbReference>
<evidence type="ECO:0000313" key="4">
    <source>
        <dbReference type="EMBL" id="SFV30275.1"/>
    </source>
</evidence>
<dbReference type="EMBL" id="FPCK01000001">
    <property type="protein sequence ID" value="SFV30275.1"/>
    <property type="molecule type" value="Genomic_DNA"/>
</dbReference>
<sequence>MNFALMPQDQAYLPTPTLQRARGIARIGTQQRDGRTCLKTLFQEGCCKIRMPKTHSSALEAVFINTAGGITGGDHLQWGASVAPQGRLVVTTQACERSYRSTGDTAHVHTRLRVGAGAHLDWLPQETILFEASKLDRQLDIHLEEDATLTAIEAVLLGRDAMGEQALSAEISDNWRIRRNGRLVHAEATRIRGGIDERQSLSLLAGNRAFASVVHIAHNADAAEALLRRVRARDGEGMIGASTTGERLVVRAMAQTGLALRRLLVPTLVELTGAGALPRLWHL</sequence>
<protein>
    <recommendedName>
        <fullName evidence="3">Urease accessory protein UreD</fullName>
    </recommendedName>
</protein>
<dbReference type="OrthoDB" id="9798842at2"/>
<comment type="subunit">
    <text evidence="3">UreD, UreF and UreG form a complex that acts as a GTP-hydrolysis-dependent molecular chaperone, activating the urease apoprotein by helping to assemble the nickel containing metallocenter of UreC. The UreE protein probably delivers the nickel.</text>
</comment>
<reference evidence="4 5" key="1">
    <citation type="submission" date="2016-10" db="EMBL/GenBank/DDBJ databases">
        <authorList>
            <person name="de Groot N.N."/>
        </authorList>
    </citation>
    <scope>NUCLEOTIDE SEQUENCE [LARGE SCALE GENOMIC DNA]</scope>
    <source>
        <strain evidence="4 5">IPL20</strain>
    </source>
</reference>
<gene>
    <name evidence="3" type="primary">ureD</name>
    <name evidence="4" type="ORF">SAMN05216456_0967</name>
</gene>
<evidence type="ECO:0000256" key="1">
    <source>
        <dbReference type="ARBA" id="ARBA00007177"/>
    </source>
</evidence>
<dbReference type="PANTHER" id="PTHR33643:SF1">
    <property type="entry name" value="UREASE ACCESSORY PROTEIN D"/>
    <property type="match status" value="1"/>
</dbReference>
<dbReference type="AlphaFoldDB" id="A0A1I7N6I0"/>
<keyword evidence="5" id="KW-1185">Reference proteome</keyword>
<dbReference type="GO" id="GO:0005737">
    <property type="term" value="C:cytoplasm"/>
    <property type="evidence" value="ECO:0007669"/>
    <property type="project" value="UniProtKB-SubCell"/>
</dbReference>
<proteinExistence type="inferred from homology"/>
<dbReference type="HAMAP" id="MF_01384">
    <property type="entry name" value="UreD"/>
    <property type="match status" value="1"/>
</dbReference>